<comment type="caution">
    <text evidence="4">The sequence shown here is derived from an EMBL/GenBank/DDBJ whole genome shotgun (WGS) entry which is preliminary data.</text>
</comment>
<sequence length="316" mass="35617">MVTRERPIVLLVDDDKAFREAVSEIFSTLKYKVDVASTFDGAIRTIHNHPLAPMVAFIDIHLKGVNSGLDLLDYIRHTAKHRVMAYACTGDDSITVHREALRAGAIRLFVKSKDPLELLPIYVECSQAFEVANEAGKDLLTGLDNYQGFRRSVLGLLKLAKKRGRPEVFSLLSIDVDRFKIINDTQGHLLGDRVLQEIARTLRQHVRPADHLCRKSGDEFLILLPDFNQEAAIEFGNRLQAEVGKVHVTKDEWLRVLFSISFGVSEIRHTEIEETEEDVLPEESLDQLLELADTSSEGLIARRARVRGVSAPERTE</sequence>
<evidence type="ECO:0000313" key="4">
    <source>
        <dbReference type="EMBL" id="OHA91265.1"/>
    </source>
</evidence>
<dbReference type="Proteomes" id="UP000178612">
    <property type="component" value="Unassembled WGS sequence"/>
</dbReference>
<dbReference type="PROSITE" id="PS50887">
    <property type="entry name" value="GGDEF"/>
    <property type="match status" value="1"/>
</dbReference>
<evidence type="ECO:0000313" key="5">
    <source>
        <dbReference type="Proteomes" id="UP000178612"/>
    </source>
</evidence>
<feature type="domain" description="GGDEF" evidence="3">
    <location>
        <begin position="167"/>
        <end position="316"/>
    </location>
</feature>
<dbReference type="Pfam" id="PF00990">
    <property type="entry name" value="GGDEF"/>
    <property type="match status" value="1"/>
</dbReference>
<proteinExistence type="predicted"/>
<evidence type="ECO:0000256" key="1">
    <source>
        <dbReference type="PROSITE-ProRule" id="PRU00169"/>
    </source>
</evidence>
<evidence type="ECO:0008006" key="6">
    <source>
        <dbReference type="Google" id="ProtNLM"/>
    </source>
</evidence>
<feature type="modified residue" description="4-aspartylphosphate" evidence="1">
    <location>
        <position position="59"/>
    </location>
</feature>
<dbReference type="Gene3D" id="3.40.50.2300">
    <property type="match status" value="1"/>
</dbReference>
<dbReference type="InterPro" id="IPR050469">
    <property type="entry name" value="Diguanylate_Cyclase"/>
</dbReference>
<dbReference type="InterPro" id="IPR011006">
    <property type="entry name" value="CheY-like_superfamily"/>
</dbReference>
<organism evidence="4 5">
    <name type="scientific">Candidatus Zambryskibacteria bacterium RIFCSPHIGHO2_01_FULL_49_18</name>
    <dbReference type="NCBI Taxonomy" id="1802740"/>
    <lineage>
        <taxon>Bacteria</taxon>
        <taxon>Candidatus Zambryskiibacteriota</taxon>
    </lineage>
</organism>
<evidence type="ECO:0000259" key="3">
    <source>
        <dbReference type="PROSITE" id="PS50887"/>
    </source>
</evidence>
<accession>A0A1G2T1W1</accession>
<dbReference type="GO" id="GO:0000160">
    <property type="term" value="P:phosphorelay signal transduction system"/>
    <property type="evidence" value="ECO:0007669"/>
    <property type="project" value="InterPro"/>
</dbReference>
<dbReference type="InterPro" id="IPR029787">
    <property type="entry name" value="Nucleotide_cyclase"/>
</dbReference>
<protein>
    <recommendedName>
        <fullName evidence="6">GGDEF domain-containing protein</fullName>
    </recommendedName>
</protein>
<reference evidence="4 5" key="1">
    <citation type="journal article" date="2016" name="Nat. Commun.">
        <title>Thousands of microbial genomes shed light on interconnected biogeochemical processes in an aquifer system.</title>
        <authorList>
            <person name="Anantharaman K."/>
            <person name="Brown C.T."/>
            <person name="Hug L.A."/>
            <person name="Sharon I."/>
            <person name="Castelle C.J."/>
            <person name="Probst A.J."/>
            <person name="Thomas B.C."/>
            <person name="Singh A."/>
            <person name="Wilkins M.J."/>
            <person name="Karaoz U."/>
            <person name="Brodie E.L."/>
            <person name="Williams K.H."/>
            <person name="Hubbard S.S."/>
            <person name="Banfield J.F."/>
        </authorList>
    </citation>
    <scope>NUCLEOTIDE SEQUENCE [LARGE SCALE GENOMIC DNA]</scope>
</reference>
<dbReference type="InterPro" id="IPR000160">
    <property type="entry name" value="GGDEF_dom"/>
</dbReference>
<dbReference type="Gene3D" id="3.30.70.270">
    <property type="match status" value="1"/>
</dbReference>
<name>A0A1G2T1W1_9BACT</name>
<feature type="domain" description="Response regulatory" evidence="2">
    <location>
        <begin position="8"/>
        <end position="126"/>
    </location>
</feature>
<dbReference type="PANTHER" id="PTHR45138">
    <property type="entry name" value="REGULATORY COMPONENTS OF SENSORY TRANSDUCTION SYSTEM"/>
    <property type="match status" value="1"/>
</dbReference>
<dbReference type="AlphaFoldDB" id="A0A1G2T1W1"/>
<dbReference type="GO" id="GO:0052621">
    <property type="term" value="F:diguanylate cyclase activity"/>
    <property type="evidence" value="ECO:0007669"/>
    <property type="project" value="TreeGrafter"/>
</dbReference>
<dbReference type="CDD" id="cd00156">
    <property type="entry name" value="REC"/>
    <property type="match status" value="1"/>
</dbReference>
<evidence type="ECO:0000259" key="2">
    <source>
        <dbReference type="PROSITE" id="PS50110"/>
    </source>
</evidence>
<gene>
    <name evidence="4" type="ORF">A2758_02255</name>
</gene>
<dbReference type="PROSITE" id="PS50110">
    <property type="entry name" value="RESPONSE_REGULATORY"/>
    <property type="match status" value="1"/>
</dbReference>
<dbReference type="SUPFAM" id="SSF55073">
    <property type="entry name" value="Nucleotide cyclase"/>
    <property type="match status" value="1"/>
</dbReference>
<dbReference type="SUPFAM" id="SSF52172">
    <property type="entry name" value="CheY-like"/>
    <property type="match status" value="1"/>
</dbReference>
<dbReference type="EMBL" id="MHVJ01000013">
    <property type="protein sequence ID" value="OHA91265.1"/>
    <property type="molecule type" value="Genomic_DNA"/>
</dbReference>
<dbReference type="SMART" id="SM00448">
    <property type="entry name" value="REC"/>
    <property type="match status" value="1"/>
</dbReference>
<dbReference type="Pfam" id="PF00072">
    <property type="entry name" value="Response_reg"/>
    <property type="match status" value="1"/>
</dbReference>
<dbReference type="NCBIfam" id="TIGR00254">
    <property type="entry name" value="GGDEF"/>
    <property type="match status" value="1"/>
</dbReference>
<dbReference type="InterPro" id="IPR001789">
    <property type="entry name" value="Sig_transdc_resp-reg_receiver"/>
</dbReference>
<dbReference type="InterPro" id="IPR043128">
    <property type="entry name" value="Rev_trsase/Diguanyl_cyclase"/>
</dbReference>
<dbReference type="SMART" id="SM00267">
    <property type="entry name" value="GGDEF"/>
    <property type="match status" value="1"/>
</dbReference>
<dbReference type="PANTHER" id="PTHR45138:SF9">
    <property type="entry name" value="DIGUANYLATE CYCLASE DGCM-RELATED"/>
    <property type="match status" value="1"/>
</dbReference>
<dbReference type="CDD" id="cd01949">
    <property type="entry name" value="GGDEF"/>
    <property type="match status" value="1"/>
</dbReference>
<keyword evidence="1" id="KW-0597">Phosphoprotein</keyword>